<evidence type="ECO:0000313" key="2">
    <source>
        <dbReference type="Proteomes" id="UP000243904"/>
    </source>
</evidence>
<accession>A0A1H1SZR6</accession>
<sequence>MTEITHFVALPFDLIDGSLVAGNPVDCADPAVAIQTAQGQWKVFGHVGAVAYSRTSDFGAGKYNQKHVLRRFGQVPDEYLRADR</sequence>
<name>A0A1H1SZR6_9BRAD</name>
<dbReference type="AlphaFoldDB" id="A0A1H1SZR6"/>
<dbReference type="EMBL" id="LT629750">
    <property type="protein sequence ID" value="SDS53388.1"/>
    <property type="molecule type" value="Genomic_DNA"/>
</dbReference>
<proteinExistence type="predicted"/>
<protein>
    <submittedName>
        <fullName evidence="1">Uncharacterized protein</fullName>
    </submittedName>
</protein>
<evidence type="ECO:0000313" key="1">
    <source>
        <dbReference type="EMBL" id="SDS53388.1"/>
    </source>
</evidence>
<dbReference type="RefSeq" id="WP_146687337.1">
    <property type="nucleotide sequence ID" value="NZ_LT629750.1"/>
</dbReference>
<gene>
    <name evidence="1" type="ORF">SAMN05444158_2348</name>
</gene>
<dbReference type="Proteomes" id="UP000243904">
    <property type="component" value="Chromosome I"/>
</dbReference>
<organism evidence="1 2">
    <name type="scientific">Bradyrhizobium canariense</name>
    <dbReference type="NCBI Taxonomy" id="255045"/>
    <lineage>
        <taxon>Bacteria</taxon>
        <taxon>Pseudomonadati</taxon>
        <taxon>Pseudomonadota</taxon>
        <taxon>Alphaproteobacteria</taxon>
        <taxon>Hyphomicrobiales</taxon>
        <taxon>Nitrobacteraceae</taxon>
        <taxon>Bradyrhizobium</taxon>
    </lineage>
</organism>
<keyword evidence="2" id="KW-1185">Reference proteome</keyword>
<reference evidence="2" key="1">
    <citation type="submission" date="2016-10" db="EMBL/GenBank/DDBJ databases">
        <authorList>
            <person name="Varghese N."/>
            <person name="Submissions S."/>
        </authorList>
    </citation>
    <scope>NUCLEOTIDE SEQUENCE [LARGE SCALE GENOMIC DNA]</scope>
    <source>
        <strain evidence="2">GAS369</strain>
    </source>
</reference>